<keyword evidence="2" id="KW-1185">Reference proteome</keyword>
<name>A0A077ZXI8_STYLE</name>
<gene>
    <name evidence="1" type="primary">Contig9154.g9796</name>
    <name evidence="1" type="ORF">STYLEM_3270</name>
</gene>
<dbReference type="InParanoid" id="A0A077ZXI8"/>
<reference evidence="1 2" key="1">
    <citation type="submission" date="2014-06" db="EMBL/GenBank/DDBJ databases">
        <authorList>
            <person name="Swart Estienne"/>
        </authorList>
    </citation>
    <scope>NUCLEOTIDE SEQUENCE [LARGE SCALE GENOMIC DNA]</scope>
    <source>
        <strain evidence="1 2">130c</strain>
    </source>
</reference>
<protein>
    <submittedName>
        <fullName evidence="1">Uncharacterized protein</fullName>
    </submittedName>
</protein>
<dbReference type="EMBL" id="CCKQ01003164">
    <property type="protein sequence ID" value="CDW74276.1"/>
    <property type="molecule type" value="Genomic_DNA"/>
</dbReference>
<evidence type="ECO:0000313" key="1">
    <source>
        <dbReference type="EMBL" id="CDW74276.1"/>
    </source>
</evidence>
<evidence type="ECO:0000313" key="2">
    <source>
        <dbReference type="Proteomes" id="UP000039865"/>
    </source>
</evidence>
<sequence length="104" mass="12099">MLLQQGGNFVNQQVTVQAPKKIQQKLNADFESRTNLHQLQCQEIQGSVVYQVNLPLKDYPAPAFSTIKNPIKFCKYQDYKQAIRQLYFELIFIMCGYKPIRVLS</sequence>
<proteinExistence type="predicted"/>
<dbReference type="Proteomes" id="UP000039865">
    <property type="component" value="Unassembled WGS sequence"/>
</dbReference>
<dbReference type="AlphaFoldDB" id="A0A077ZXI8"/>
<accession>A0A077ZXI8</accession>
<organism evidence="1 2">
    <name type="scientific">Stylonychia lemnae</name>
    <name type="common">Ciliate</name>
    <dbReference type="NCBI Taxonomy" id="5949"/>
    <lineage>
        <taxon>Eukaryota</taxon>
        <taxon>Sar</taxon>
        <taxon>Alveolata</taxon>
        <taxon>Ciliophora</taxon>
        <taxon>Intramacronucleata</taxon>
        <taxon>Spirotrichea</taxon>
        <taxon>Stichotrichia</taxon>
        <taxon>Sporadotrichida</taxon>
        <taxon>Oxytrichidae</taxon>
        <taxon>Stylonychinae</taxon>
        <taxon>Stylonychia</taxon>
    </lineage>
</organism>